<protein>
    <submittedName>
        <fullName evidence="2">Helix-turn-helix transcriptional regulator</fullName>
    </submittedName>
</protein>
<dbReference type="Pfam" id="PF13560">
    <property type="entry name" value="HTH_31"/>
    <property type="match status" value="1"/>
</dbReference>
<name>A0ABV3JZP7_STRON</name>
<evidence type="ECO:0000259" key="1">
    <source>
        <dbReference type="PROSITE" id="PS50943"/>
    </source>
</evidence>
<dbReference type="RefSeq" id="WP_241561314.1">
    <property type="nucleotide sequence ID" value="NZ_JBFAUK010000010.1"/>
</dbReference>
<reference evidence="2 3" key="1">
    <citation type="submission" date="2024-06" db="EMBL/GenBank/DDBJ databases">
        <title>The Natural Products Discovery Center: Release of the First 8490 Sequenced Strains for Exploring Actinobacteria Biosynthetic Diversity.</title>
        <authorList>
            <person name="Kalkreuter E."/>
            <person name="Kautsar S.A."/>
            <person name="Yang D."/>
            <person name="Bader C.D."/>
            <person name="Teijaro C.N."/>
            <person name="Fluegel L."/>
            <person name="Davis C.M."/>
            <person name="Simpson J.R."/>
            <person name="Lauterbach L."/>
            <person name="Steele A.D."/>
            <person name="Gui C."/>
            <person name="Meng S."/>
            <person name="Li G."/>
            <person name="Viehrig K."/>
            <person name="Ye F."/>
            <person name="Su P."/>
            <person name="Kiefer A.F."/>
            <person name="Nichols A."/>
            <person name="Cepeda A.J."/>
            <person name="Yan W."/>
            <person name="Fan B."/>
            <person name="Jiang Y."/>
            <person name="Adhikari A."/>
            <person name="Zheng C.-J."/>
            <person name="Schuster L."/>
            <person name="Cowan T.M."/>
            <person name="Smanski M.J."/>
            <person name="Chevrette M.G."/>
            <person name="De Carvalho L.P.S."/>
            <person name="Shen B."/>
        </authorList>
    </citation>
    <scope>NUCLEOTIDE SEQUENCE [LARGE SCALE GENOMIC DNA]</scope>
    <source>
        <strain evidence="2 3">NPDC052347</strain>
    </source>
</reference>
<dbReference type="SMART" id="SM00530">
    <property type="entry name" value="HTH_XRE"/>
    <property type="match status" value="1"/>
</dbReference>
<proteinExistence type="predicted"/>
<sequence length="267" mass="30618">MGEAEPPIAWRYCGHQIKLWRERAGVTRDQLAKEAGYDYEYVKSMELGRRRPTLRLLQVADQMCEAHGMLLAAQDYLKPERFVSYAQDYMRHEADAIAISAYQPLLIPGLLQTEETVRLLFKARWPPLDDETIEERTAARLERQAMLDKQTKVFNFVILETVLRYPFGDKGLHRRQLEHLLAVAERRNVTLQVLPAGGAHPGLDGPLIVLEMPDHDRIAYEEGQQSGVLYADPEKVAIAAQRYVVIAQRALSPEESVRFIRKLVEEL</sequence>
<organism evidence="2 3">
    <name type="scientific">Streptomyces orinoci</name>
    <name type="common">Streptoverticillium orinoci</name>
    <dbReference type="NCBI Taxonomy" id="67339"/>
    <lineage>
        <taxon>Bacteria</taxon>
        <taxon>Bacillati</taxon>
        <taxon>Actinomycetota</taxon>
        <taxon>Actinomycetes</taxon>
        <taxon>Kitasatosporales</taxon>
        <taxon>Streptomycetaceae</taxon>
        <taxon>Streptomyces</taxon>
    </lineage>
</organism>
<dbReference type="InterPro" id="IPR043917">
    <property type="entry name" value="DUF5753"/>
</dbReference>
<comment type="caution">
    <text evidence="2">The sequence shown here is derived from an EMBL/GenBank/DDBJ whole genome shotgun (WGS) entry which is preliminary data.</text>
</comment>
<evidence type="ECO:0000313" key="3">
    <source>
        <dbReference type="Proteomes" id="UP001552594"/>
    </source>
</evidence>
<dbReference type="PROSITE" id="PS50943">
    <property type="entry name" value="HTH_CROC1"/>
    <property type="match status" value="1"/>
</dbReference>
<gene>
    <name evidence="2" type="ORF">AB0L16_14995</name>
</gene>
<evidence type="ECO:0000313" key="2">
    <source>
        <dbReference type="EMBL" id="MEV5507764.1"/>
    </source>
</evidence>
<dbReference type="Proteomes" id="UP001552594">
    <property type="component" value="Unassembled WGS sequence"/>
</dbReference>
<feature type="domain" description="HTH cro/C1-type" evidence="1">
    <location>
        <begin position="17"/>
        <end position="58"/>
    </location>
</feature>
<dbReference type="InterPro" id="IPR010982">
    <property type="entry name" value="Lambda_DNA-bd_dom_sf"/>
</dbReference>
<accession>A0ABV3JZP7</accession>
<dbReference type="Gene3D" id="1.10.260.40">
    <property type="entry name" value="lambda repressor-like DNA-binding domains"/>
    <property type="match status" value="1"/>
</dbReference>
<dbReference type="SUPFAM" id="SSF47413">
    <property type="entry name" value="lambda repressor-like DNA-binding domains"/>
    <property type="match status" value="1"/>
</dbReference>
<keyword evidence="3" id="KW-1185">Reference proteome</keyword>
<dbReference type="Pfam" id="PF19054">
    <property type="entry name" value="DUF5753"/>
    <property type="match status" value="1"/>
</dbReference>
<dbReference type="EMBL" id="JBFAUK010000010">
    <property type="protein sequence ID" value="MEV5507764.1"/>
    <property type="molecule type" value="Genomic_DNA"/>
</dbReference>
<dbReference type="InterPro" id="IPR001387">
    <property type="entry name" value="Cro/C1-type_HTH"/>
</dbReference>
<dbReference type="CDD" id="cd00093">
    <property type="entry name" value="HTH_XRE"/>
    <property type="match status" value="1"/>
</dbReference>